<evidence type="ECO:0000256" key="2">
    <source>
        <dbReference type="SAM" id="SignalP"/>
    </source>
</evidence>
<feature type="signal peptide" evidence="2">
    <location>
        <begin position="1"/>
        <end position="26"/>
    </location>
</feature>
<dbReference type="Proteomes" id="UP001443914">
    <property type="component" value="Unassembled WGS sequence"/>
</dbReference>
<feature type="region of interest" description="Disordered" evidence="1">
    <location>
        <begin position="74"/>
        <end position="115"/>
    </location>
</feature>
<name>A0AAW1HDD8_SAPOF</name>
<evidence type="ECO:0000313" key="3">
    <source>
        <dbReference type="EMBL" id="KAK9674051.1"/>
    </source>
</evidence>
<protein>
    <submittedName>
        <fullName evidence="3">Uncharacterized protein</fullName>
    </submittedName>
</protein>
<feature type="chain" id="PRO_5044013413" evidence="2">
    <location>
        <begin position="27"/>
        <end position="115"/>
    </location>
</feature>
<dbReference type="EMBL" id="JBDFQZ010000012">
    <property type="protein sequence ID" value="KAK9674051.1"/>
    <property type="molecule type" value="Genomic_DNA"/>
</dbReference>
<gene>
    <name evidence="3" type="ORF">RND81_12G207900</name>
</gene>
<keyword evidence="2" id="KW-0732">Signal</keyword>
<organism evidence="3 4">
    <name type="scientific">Saponaria officinalis</name>
    <name type="common">Common soapwort</name>
    <name type="synonym">Lychnis saponaria</name>
    <dbReference type="NCBI Taxonomy" id="3572"/>
    <lineage>
        <taxon>Eukaryota</taxon>
        <taxon>Viridiplantae</taxon>
        <taxon>Streptophyta</taxon>
        <taxon>Embryophyta</taxon>
        <taxon>Tracheophyta</taxon>
        <taxon>Spermatophyta</taxon>
        <taxon>Magnoliopsida</taxon>
        <taxon>eudicotyledons</taxon>
        <taxon>Gunneridae</taxon>
        <taxon>Pentapetalae</taxon>
        <taxon>Caryophyllales</taxon>
        <taxon>Caryophyllaceae</taxon>
        <taxon>Caryophylleae</taxon>
        <taxon>Saponaria</taxon>
    </lineage>
</organism>
<proteinExistence type="predicted"/>
<dbReference type="AlphaFoldDB" id="A0AAW1HDD8"/>
<accession>A0AAW1HDD8</accession>
<evidence type="ECO:0000313" key="4">
    <source>
        <dbReference type="Proteomes" id="UP001443914"/>
    </source>
</evidence>
<sequence>MNSQPKLTYFLTFCVLLSLCISLSVAHRASLTAAVREPCSVKGGDCDCGSGNAMIDGLPEQMIHDPQQVVENVAEPDPVDGLPPKLLGEGRVGGFNEPDPGTPRRGSEDVGQVQH</sequence>
<reference evidence="3" key="1">
    <citation type="submission" date="2024-03" db="EMBL/GenBank/DDBJ databases">
        <title>WGS assembly of Saponaria officinalis var. Norfolk2.</title>
        <authorList>
            <person name="Jenkins J."/>
            <person name="Shu S."/>
            <person name="Grimwood J."/>
            <person name="Barry K."/>
            <person name="Goodstein D."/>
            <person name="Schmutz J."/>
            <person name="Leebens-Mack J."/>
            <person name="Osbourn A."/>
        </authorList>
    </citation>
    <scope>NUCLEOTIDE SEQUENCE [LARGE SCALE GENOMIC DNA]</scope>
    <source>
        <strain evidence="3">JIC</strain>
    </source>
</reference>
<comment type="caution">
    <text evidence="3">The sequence shown here is derived from an EMBL/GenBank/DDBJ whole genome shotgun (WGS) entry which is preliminary data.</text>
</comment>
<keyword evidence="4" id="KW-1185">Reference proteome</keyword>
<evidence type="ECO:0000256" key="1">
    <source>
        <dbReference type="SAM" id="MobiDB-lite"/>
    </source>
</evidence>